<keyword evidence="11" id="KW-0457">Lysine biosynthesis</keyword>
<protein>
    <recommendedName>
        <fullName evidence="14">Aspartokinase</fullName>
        <ecNumber evidence="14">2.7.2.4</ecNumber>
    </recommendedName>
</protein>
<dbReference type="InterPro" id="IPR001048">
    <property type="entry name" value="Asp/Glu/Uridylate_kinase"/>
</dbReference>
<feature type="binding site" evidence="13">
    <location>
        <position position="184"/>
    </location>
    <ligand>
        <name>ATP</name>
        <dbReference type="ChEBI" id="CHEBI:30616"/>
    </ligand>
</feature>
<sequence>MSVVVQKYGGSSLGGVARLNAVAARIALTRQRTERVVVVVSAMGDTTDELIALAHQLDDDPPSREMDMLLSTGETVTAPLLAMALHARGVPAVSLTGMQAGIRTSGAHRSARITDIVPQRVIEQLSTGRVVIVAGFQGATEQLDVTTLGRGGSDTTAVALAVALQAHECEIYTDVAGIHSADPRLVADARPIGLLGYDEMLEMAAAGATVMHPRAVEIGEAYSMPIRVRSAFGDGPGTLIRRHQPMEDRPKVRGIAHETDVAKVTLLGVPDRPGIAAAVFGPLGESHVNVDIIVQNVSHSGHTDLSFTVAESDLNRAQPVLDRIAADVGADGVDADRGIAKVTVVGAGILGTPGVCARIFETLAGELINIRMISTGEIRVTCIIDRDRVADAVRALHRAFELELL</sequence>
<comment type="pathway">
    <text evidence="1 15">Amino-acid biosynthesis; L-lysine biosynthesis via DAP pathway; (S)-tetrahydrodipicolinate from L-aspartate: step 1/4.</text>
</comment>
<evidence type="ECO:0000256" key="14">
    <source>
        <dbReference type="RuleBase" id="RU003448"/>
    </source>
</evidence>
<feature type="binding site" evidence="13">
    <location>
        <begin position="7"/>
        <end position="10"/>
    </location>
    <ligand>
        <name>ATP</name>
        <dbReference type="ChEBI" id="CHEBI:30616"/>
    </ligand>
</feature>
<dbReference type="PROSITE" id="PS51671">
    <property type="entry name" value="ACT"/>
    <property type="match status" value="2"/>
</dbReference>
<feature type="binding site" evidence="13">
    <location>
        <begin position="173"/>
        <end position="174"/>
    </location>
    <ligand>
        <name>ATP</name>
        <dbReference type="ChEBI" id="CHEBI:30616"/>
    </ligand>
</feature>
<evidence type="ECO:0000256" key="1">
    <source>
        <dbReference type="ARBA" id="ARBA00004766"/>
    </source>
</evidence>
<dbReference type="InterPro" id="IPR041740">
    <property type="entry name" value="AKii-LysC-BS"/>
</dbReference>
<evidence type="ECO:0000313" key="17">
    <source>
        <dbReference type="EMBL" id="MBJ7609915.1"/>
    </source>
</evidence>
<dbReference type="NCBIfam" id="TIGR00657">
    <property type="entry name" value="asp_kinases"/>
    <property type="match status" value="1"/>
</dbReference>
<dbReference type="EC" id="2.7.2.4" evidence="14"/>
<dbReference type="GO" id="GO:0009089">
    <property type="term" value="P:lysine biosynthetic process via diaminopimelate"/>
    <property type="evidence" value="ECO:0007669"/>
    <property type="project" value="InterPro"/>
</dbReference>
<dbReference type="GO" id="GO:0009090">
    <property type="term" value="P:homoserine biosynthetic process"/>
    <property type="evidence" value="ECO:0007669"/>
    <property type="project" value="TreeGrafter"/>
</dbReference>
<keyword evidence="7 13" id="KW-0547">Nucleotide-binding</keyword>
<reference evidence="17 18" key="1">
    <citation type="submission" date="2020-10" db="EMBL/GenBank/DDBJ databases">
        <title>Ca. Dormibacterota MAGs.</title>
        <authorList>
            <person name="Montgomery K."/>
        </authorList>
    </citation>
    <scope>NUCLEOTIDE SEQUENCE [LARGE SCALE GENOMIC DNA]</scope>
    <source>
        <strain evidence="17">Mitchell_Peninsula_5</strain>
    </source>
</reference>
<evidence type="ECO:0000313" key="18">
    <source>
        <dbReference type="Proteomes" id="UP000614410"/>
    </source>
</evidence>
<dbReference type="Proteomes" id="UP000614410">
    <property type="component" value="Unassembled WGS sequence"/>
</dbReference>
<dbReference type="GO" id="GO:0005524">
    <property type="term" value="F:ATP binding"/>
    <property type="evidence" value="ECO:0007669"/>
    <property type="project" value="UniProtKB-KW"/>
</dbReference>
<dbReference type="FunFam" id="3.40.1160.10:FF:000002">
    <property type="entry name" value="Aspartokinase"/>
    <property type="match status" value="1"/>
</dbReference>
<keyword evidence="8 14" id="KW-0418">Kinase</keyword>
<keyword evidence="9 13" id="KW-0067">ATP-binding</keyword>
<evidence type="ECO:0000256" key="15">
    <source>
        <dbReference type="RuleBase" id="RU004249"/>
    </source>
</evidence>
<evidence type="ECO:0000256" key="12">
    <source>
        <dbReference type="ARBA" id="ARBA00047872"/>
    </source>
</evidence>
<organism evidence="17 18">
    <name type="scientific">Candidatus Amunia macphersoniae</name>
    <dbReference type="NCBI Taxonomy" id="3127014"/>
    <lineage>
        <taxon>Bacteria</taxon>
        <taxon>Bacillati</taxon>
        <taxon>Candidatus Dormiibacterota</taxon>
        <taxon>Candidatus Dormibacteria</taxon>
        <taxon>Candidatus Aeolococcales</taxon>
        <taxon>Candidatus Aeolococcaceae</taxon>
        <taxon>Candidatus Amunia</taxon>
    </lineage>
</organism>
<name>A0A934KQD0_9BACT</name>
<dbReference type="GO" id="GO:0004072">
    <property type="term" value="F:aspartate kinase activity"/>
    <property type="evidence" value="ECO:0007669"/>
    <property type="project" value="UniProtKB-EC"/>
</dbReference>
<evidence type="ECO:0000256" key="11">
    <source>
        <dbReference type="ARBA" id="ARBA00023154"/>
    </source>
</evidence>
<dbReference type="NCBIfam" id="TIGR00656">
    <property type="entry name" value="asp_kin_monofn"/>
    <property type="match status" value="1"/>
</dbReference>
<proteinExistence type="inferred from homology"/>
<evidence type="ECO:0000256" key="6">
    <source>
        <dbReference type="ARBA" id="ARBA00022679"/>
    </source>
</evidence>
<feature type="binding site" evidence="13">
    <location>
        <position position="74"/>
    </location>
    <ligand>
        <name>substrate</name>
    </ligand>
</feature>
<evidence type="ECO:0000256" key="5">
    <source>
        <dbReference type="ARBA" id="ARBA00022605"/>
    </source>
</evidence>
<dbReference type="Gene3D" id="3.40.1160.10">
    <property type="entry name" value="Acetylglutamate kinase-like"/>
    <property type="match status" value="1"/>
</dbReference>
<evidence type="ECO:0000256" key="3">
    <source>
        <dbReference type="ARBA" id="ARBA00005139"/>
    </source>
</evidence>
<dbReference type="Pfam" id="PF01842">
    <property type="entry name" value="ACT"/>
    <property type="match status" value="1"/>
</dbReference>
<comment type="pathway">
    <text evidence="2 15">Amino-acid biosynthesis; L-methionine biosynthesis via de novo pathway; L-homoserine from L-aspartate: step 1/3.</text>
</comment>
<dbReference type="PANTHER" id="PTHR21499:SF3">
    <property type="entry name" value="ASPARTOKINASE"/>
    <property type="match status" value="1"/>
</dbReference>
<dbReference type="NCBIfam" id="NF005154">
    <property type="entry name" value="PRK06635.1-2"/>
    <property type="match status" value="1"/>
</dbReference>
<dbReference type="InterPro" id="IPR045865">
    <property type="entry name" value="ACT-like_dom_sf"/>
</dbReference>
<evidence type="ECO:0000256" key="7">
    <source>
        <dbReference type="ARBA" id="ARBA00022741"/>
    </source>
</evidence>
<dbReference type="GO" id="GO:0019877">
    <property type="term" value="P:diaminopimelate biosynthetic process"/>
    <property type="evidence" value="ECO:0007669"/>
    <property type="project" value="UniProtKB-KW"/>
</dbReference>
<comment type="similarity">
    <text evidence="4 14">Belongs to the aspartokinase family.</text>
</comment>
<dbReference type="SUPFAM" id="SSF55021">
    <property type="entry name" value="ACT-like"/>
    <property type="match status" value="2"/>
</dbReference>
<evidence type="ECO:0000256" key="13">
    <source>
        <dbReference type="PIRSR" id="PIRSR000726-1"/>
    </source>
</evidence>
<dbReference type="InterPro" id="IPR002912">
    <property type="entry name" value="ACT_dom"/>
</dbReference>
<feature type="binding site" evidence="13">
    <location>
        <position position="47"/>
    </location>
    <ligand>
        <name>substrate</name>
    </ligand>
</feature>
<dbReference type="CDD" id="cd04923">
    <property type="entry name" value="ACT_AK-LysC-DapG-like_2"/>
    <property type="match status" value="1"/>
</dbReference>
<keyword evidence="5 15" id="KW-0028">Amino-acid biosynthesis</keyword>
<dbReference type="Pfam" id="PF22468">
    <property type="entry name" value="ACT_9"/>
    <property type="match status" value="1"/>
</dbReference>
<comment type="pathway">
    <text evidence="3 15">Amino-acid biosynthesis; L-threonine biosynthesis; L-threonine from L-aspartate: step 1/5.</text>
</comment>
<evidence type="ECO:0000256" key="10">
    <source>
        <dbReference type="ARBA" id="ARBA00022915"/>
    </source>
</evidence>
<dbReference type="InterPro" id="IPR036393">
    <property type="entry name" value="AceGlu_kinase-like_sf"/>
</dbReference>
<evidence type="ECO:0000256" key="8">
    <source>
        <dbReference type="ARBA" id="ARBA00022777"/>
    </source>
</evidence>
<dbReference type="InterPro" id="IPR005260">
    <property type="entry name" value="Asp_kin_monofn"/>
</dbReference>
<feature type="domain" description="ACT" evidence="16">
    <location>
        <begin position="344"/>
        <end position="405"/>
    </location>
</feature>
<dbReference type="InterPro" id="IPR001341">
    <property type="entry name" value="Asp_kinase"/>
</dbReference>
<comment type="caution">
    <text evidence="17">The sequence shown here is derived from an EMBL/GenBank/DDBJ whole genome shotgun (WGS) entry which is preliminary data.</text>
</comment>
<dbReference type="PROSITE" id="PS00324">
    <property type="entry name" value="ASPARTOKINASE"/>
    <property type="match status" value="1"/>
</dbReference>
<dbReference type="Gene3D" id="3.30.2130.10">
    <property type="entry name" value="VC0802-like"/>
    <property type="match status" value="1"/>
</dbReference>
<keyword evidence="6 14" id="KW-0808">Transferase</keyword>
<gene>
    <name evidence="17" type="ORF">JF887_10880</name>
</gene>
<dbReference type="InterPro" id="IPR018042">
    <property type="entry name" value="Aspartate_kinase_CS"/>
</dbReference>
<dbReference type="PIRSF" id="PIRSF000726">
    <property type="entry name" value="Asp_kin"/>
    <property type="match status" value="1"/>
</dbReference>
<keyword evidence="10" id="KW-0220">Diaminopimelate biosynthesis</keyword>
<comment type="catalytic activity">
    <reaction evidence="12 14">
        <text>L-aspartate + ATP = 4-phospho-L-aspartate + ADP</text>
        <dbReference type="Rhea" id="RHEA:23776"/>
        <dbReference type="ChEBI" id="CHEBI:29991"/>
        <dbReference type="ChEBI" id="CHEBI:30616"/>
        <dbReference type="ChEBI" id="CHEBI:57535"/>
        <dbReference type="ChEBI" id="CHEBI:456216"/>
        <dbReference type="EC" id="2.7.2.4"/>
    </reaction>
</comment>
<evidence type="ECO:0000256" key="2">
    <source>
        <dbReference type="ARBA" id="ARBA00004986"/>
    </source>
</evidence>
<dbReference type="NCBIfam" id="NF005155">
    <property type="entry name" value="PRK06635.1-4"/>
    <property type="match status" value="1"/>
</dbReference>
<dbReference type="FunFam" id="3.30.2130.10:FF:000002">
    <property type="entry name" value="Aspartokinase"/>
    <property type="match status" value="1"/>
</dbReference>
<dbReference type="Pfam" id="PF00696">
    <property type="entry name" value="AA_kinase"/>
    <property type="match status" value="1"/>
</dbReference>
<dbReference type="CDD" id="cd04261">
    <property type="entry name" value="AAK_AKii-LysC-BS"/>
    <property type="match status" value="1"/>
</dbReference>
<feature type="domain" description="ACT" evidence="16">
    <location>
        <begin position="264"/>
        <end position="338"/>
    </location>
</feature>
<evidence type="ECO:0000256" key="4">
    <source>
        <dbReference type="ARBA" id="ARBA00010122"/>
    </source>
</evidence>
<evidence type="ECO:0000259" key="16">
    <source>
        <dbReference type="PROSITE" id="PS51671"/>
    </source>
</evidence>
<accession>A0A934KQD0</accession>
<dbReference type="CDD" id="cd04913">
    <property type="entry name" value="ACT_AKii-LysC-BS-like_1"/>
    <property type="match status" value="1"/>
</dbReference>
<dbReference type="AlphaFoldDB" id="A0A934KQD0"/>
<dbReference type="InterPro" id="IPR054352">
    <property type="entry name" value="ACT_Aspartokinase"/>
</dbReference>
<dbReference type="GO" id="GO:0005829">
    <property type="term" value="C:cytosol"/>
    <property type="evidence" value="ECO:0007669"/>
    <property type="project" value="TreeGrafter"/>
</dbReference>
<evidence type="ECO:0000256" key="9">
    <source>
        <dbReference type="ARBA" id="ARBA00022840"/>
    </source>
</evidence>
<dbReference type="SUPFAM" id="SSF53633">
    <property type="entry name" value="Carbamate kinase-like"/>
    <property type="match status" value="1"/>
</dbReference>
<dbReference type="EMBL" id="JAEKNN010000053">
    <property type="protein sequence ID" value="MBJ7609915.1"/>
    <property type="molecule type" value="Genomic_DNA"/>
</dbReference>
<dbReference type="PANTHER" id="PTHR21499">
    <property type="entry name" value="ASPARTATE KINASE"/>
    <property type="match status" value="1"/>
</dbReference>